<proteinExistence type="predicted"/>
<keyword evidence="3" id="KW-1185">Reference proteome</keyword>
<dbReference type="RefSeq" id="WP_245790168.1">
    <property type="nucleotide sequence ID" value="NZ_FRDF01000011.1"/>
</dbReference>
<organism evidence="2 3">
    <name type="scientific">Erythrobacter sanguineus</name>
    <dbReference type="NCBI Taxonomy" id="198312"/>
    <lineage>
        <taxon>Bacteria</taxon>
        <taxon>Pseudomonadati</taxon>
        <taxon>Pseudomonadota</taxon>
        <taxon>Alphaproteobacteria</taxon>
        <taxon>Sphingomonadales</taxon>
        <taxon>Erythrobacteraceae</taxon>
        <taxon>Erythrobacter/Porphyrobacter group</taxon>
        <taxon>Erythrobacter</taxon>
    </lineage>
</organism>
<name>A0A1M7SNK7_9SPHN</name>
<dbReference type="SUPFAM" id="SSF55729">
    <property type="entry name" value="Acyl-CoA N-acyltransferases (Nat)"/>
    <property type="match status" value="1"/>
</dbReference>
<sequence length="391" mass="43672">MSDAITTVADISIEPVTDKRGRAAFVDLGRAFSARLENWVPQIRSEQLELIDPDKNPFFGHGRVQLFIAHRRGQPVGRISAHIDELALAMPADQGFGPGTGFFGYFDAEDAGVATALLASAEAWLAGEGMTRVLGPISLSIWEEPGLLVRGQDHPPMIMMGHHPAHYAGWIEAAGYARAKTLYTYDLDITRPFAPLIQRIVQSGHKNARITIRRVDKSRWDDEVAIILAILNDAWSDNWGFVPFTPEEVAYAGKKLRPIIHEELNMIAEVDGRPVAFMLTFPDVNDALARIRGKLFPFGWITMLRWLRHPKGAGMRVPLMGVLKELHNSRLASQLAFMMIEEIRQHAKGKFQSTRGELGWVLEDNQGMLAIADTIQSSINREYAIYERALA</sequence>
<dbReference type="InterPro" id="IPR016181">
    <property type="entry name" value="Acyl_CoA_acyltransferase"/>
</dbReference>
<dbReference type="InterPro" id="IPR039968">
    <property type="entry name" value="BcerS-like"/>
</dbReference>
<dbReference type="STRING" id="198312.SAMN02745193_02083"/>
<dbReference type="EMBL" id="FRDF01000011">
    <property type="protein sequence ID" value="SHN60050.1"/>
    <property type="molecule type" value="Genomic_DNA"/>
</dbReference>
<dbReference type="InterPro" id="IPR000182">
    <property type="entry name" value="GNAT_dom"/>
</dbReference>
<dbReference type="GO" id="GO:0016747">
    <property type="term" value="F:acyltransferase activity, transferring groups other than amino-acyl groups"/>
    <property type="evidence" value="ECO:0007669"/>
    <property type="project" value="InterPro"/>
</dbReference>
<evidence type="ECO:0000313" key="2">
    <source>
        <dbReference type="EMBL" id="SHN60050.1"/>
    </source>
</evidence>
<reference evidence="3" key="1">
    <citation type="submission" date="2016-12" db="EMBL/GenBank/DDBJ databases">
        <authorList>
            <person name="Varghese N."/>
            <person name="Submissions S."/>
        </authorList>
    </citation>
    <scope>NUCLEOTIDE SEQUENCE [LARGE SCALE GENOMIC DNA]</scope>
    <source>
        <strain evidence="3">DSM 11032</strain>
    </source>
</reference>
<accession>A0A1M7SNK7</accession>
<gene>
    <name evidence="2" type="ORF">SAMN02745193_02083</name>
</gene>
<dbReference type="PANTHER" id="PTHR41368:SF1">
    <property type="entry name" value="PROTEIN YGHO"/>
    <property type="match status" value="1"/>
</dbReference>
<evidence type="ECO:0000313" key="3">
    <source>
        <dbReference type="Proteomes" id="UP000184391"/>
    </source>
</evidence>
<protein>
    <recommendedName>
        <fullName evidence="1">N-acetyltransferase domain-containing protein</fullName>
    </recommendedName>
</protein>
<dbReference type="PANTHER" id="PTHR41368">
    <property type="entry name" value="PROTEIN YGHO"/>
    <property type="match status" value="1"/>
</dbReference>
<dbReference type="AlphaFoldDB" id="A0A1M7SNK7"/>
<evidence type="ECO:0000259" key="1">
    <source>
        <dbReference type="PROSITE" id="PS51186"/>
    </source>
</evidence>
<feature type="domain" description="N-acetyltransferase" evidence="1">
    <location>
        <begin position="11"/>
        <end position="198"/>
    </location>
</feature>
<dbReference type="Gene3D" id="3.40.630.30">
    <property type="match status" value="1"/>
</dbReference>
<dbReference type="PROSITE" id="PS51186">
    <property type="entry name" value="GNAT"/>
    <property type="match status" value="1"/>
</dbReference>
<dbReference type="Proteomes" id="UP000184391">
    <property type="component" value="Unassembled WGS sequence"/>
</dbReference>